<dbReference type="BRENDA" id="3.2.1.132">
    <property type="organism ID" value="6035"/>
</dbReference>
<keyword evidence="3" id="KW-0732">Signal</keyword>
<dbReference type="Gene3D" id="3.30.386.10">
    <property type="entry name" value="Chitosanase, subunit A, domain 2"/>
    <property type="match status" value="1"/>
</dbReference>
<evidence type="ECO:0000256" key="1">
    <source>
        <dbReference type="PIRNR" id="PIRNR036551"/>
    </source>
</evidence>
<dbReference type="EMBL" id="UHID01000005">
    <property type="protein sequence ID" value="SUP37875.1"/>
    <property type="molecule type" value="Genomic_DNA"/>
</dbReference>
<dbReference type="Gene3D" id="1.20.141.10">
    <property type="entry name" value="Chitosanase, subunit A, domain 1"/>
    <property type="match status" value="1"/>
</dbReference>
<protein>
    <recommendedName>
        <fullName evidence="1">Chitosanase</fullName>
        <ecNumber evidence="1">3.2.1.132</ecNumber>
    </recommendedName>
</protein>
<reference evidence="4 5" key="1">
    <citation type="submission" date="2018-06" db="EMBL/GenBank/DDBJ databases">
        <authorList>
            <consortium name="Pathogen Informatics"/>
            <person name="Doyle S."/>
        </authorList>
    </citation>
    <scope>NUCLEOTIDE SEQUENCE [LARGE SCALE GENOMIC DNA]</scope>
    <source>
        <strain evidence="4 5">NCTC7807</strain>
    </source>
</reference>
<dbReference type="EC" id="3.2.1.132" evidence="1"/>
<comment type="function">
    <text evidence="1">Aids in the defense against invading fungal pathogens by degrading their cell wall chitosan.</text>
</comment>
<organism evidence="4 5">
    <name type="scientific">Streptomyces griseus</name>
    <dbReference type="NCBI Taxonomy" id="1911"/>
    <lineage>
        <taxon>Bacteria</taxon>
        <taxon>Bacillati</taxon>
        <taxon>Actinomycetota</taxon>
        <taxon>Actinomycetes</taxon>
        <taxon>Kitasatosporales</taxon>
        <taxon>Streptomycetaceae</taxon>
        <taxon>Streptomyces</taxon>
    </lineage>
</organism>
<dbReference type="PIRSF" id="PIRSF036551">
    <property type="entry name" value="Chitosanase"/>
    <property type="match status" value="1"/>
</dbReference>
<dbReference type="Proteomes" id="UP000254150">
    <property type="component" value="Unassembled WGS sequence"/>
</dbReference>
<dbReference type="RefSeq" id="WP_181844018.1">
    <property type="nucleotide sequence ID" value="NZ_UHID01000005.1"/>
</dbReference>
<dbReference type="InterPro" id="IPR000400">
    <property type="entry name" value="Glyco_hydro_46"/>
</dbReference>
<dbReference type="CDD" id="cd00978">
    <property type="entry name" value="chitosanase_GH46"/>
    <property type="match status" value="1"/>
</dbReference>
<accession>A0A380NDK1</accession>
<comment type="subcellular location">
    <subcellularLocation>
        <location evidence="1">Secreted</location>
    </subcellularLocation>
</comment>
<sequence>MKRVGCVVLALAPLATAAVFLLSPDPDAGRVPGESGPSAPAAARGADDGAAGDGGADEADRETEERIAAMPAGLAAPGKKELALQLVASADNSTLKWRTLYGYIEDLEDGRGYTAGIAGFCTGTHDLLGLVERYTKDHPDNGLARYLPALREVDGSDSLAGLEGFTEAWEAEAEVPAFRTAQERERDERYFAPAVRMAKIDGLGTLGQFVYYDAMLLHGPGKGADSFYGVRAAALKKAETKAAGGDERAYLEAFLDARRAVIREGKRFQRDTSRIDTAQRVFLRNGNLTLSTPLSWEIYGERFHVAG</sequence>
<evidence type="ECO:0000256" key="3">
    <source>
        <dbReference type="SAM" id="SignalP"/>
    </source>
</evidence>
<keyword evidence="1" id="KW-0964">Secreted</keyword>
<feature type="signal peptide" evidence="3">
    <location>
        <begin position="1"/>
        <end position="17"/>
    </location>
</feature>
<feature type="chain" id="PRO_5016830565" description="Chitosanase" evidence="3">
    <location>
        <begin position="18"/>
        <end position="307"/>
    </location>
</feature>
<feature type="region of interest" description="Disordered" evidence="2">
    <location>
        <begin position="29"/>
        <end position="62"/>
    </location>
</feature>
<dbReference type="Pfam" id="PF01374">
    <property type="entry name" value="Glyco_hydro_46"/>
    <property type="match status" value="1"/>
</dbReference>
<dbReference type="GO" id="GO:0005975">
    <property type="term" value="P:carbohydrate metabolic process"/>
    <property type="evidence" value="ECO:0007669"/>
    <property type="project" value="UniProtKB-UniRule"/>
</dbReference>
<feature type="compositionally biased region" description="Low complexity" evidence="2">
    <location>
        <begin position="32"/>
        <end position="44"/>
    </location>
</feature>
<evidence type="ECO:0000313" key="4">
    <source>
        <dbReference type="EMBL" id="SUP37875.1"/>
    </source>
</evidence>
<evidence type="ECO:0000313" key="5">
    <source>
        <dbReference type="Proteomes" id="UP000254150"/>
    </source>
</evidence>
<evidence type="ECO:0000256" key="2">
    <source>
        <dbReference type="SAM" id="MobiDB-lite"/>
    </source>
</evidence>
<comment type="similarity">
    <text evidence="1">Belongs to the glycosyl hydrolase 46 family.</text>
</comment>
<dbReference type="InterPro" id="IPR023346">
    <property type="entry name" value="Lysozyme-like_dom_sf"/>
</dbReference>
<dbReference type="GO" id="GO:0016977">
    <property type="term" value="F:chitosanase activity"/>
    <property type="evidence" value="ECO:0007669"/>
    <property type="project" value="UniProtKB-UniRule"/>
</dbReference>
<dbReference type="AlphaFoldDB" id="A0A380NDK1"/>
<comment type="catalytic activity">
    <reaction evidence="1">
        <text>Endohydrolysis of beta-(1-&gt;4)-linkages between D-glucosamine residues in a partly acetylated chitosan.</text>
        <dbReference type="EC" id="3.2.1.132"/>
    </reaction>
</comment>
<name>A0A380NDK1_STRGR</name>
<dbReference type="SUPFAM" id="SSF53955">
    <property type="entry name" value="Lysozyme-like"/>
    <property type="match status" value="1"/>
</dbReference>
<dbReference type="InterPro" id="IPR023099">
    <property type="entry name" value="Glyco_hydro_46_N"/>
</dbReference>
<keyword evidence="1 4" id="KW-0326">Glycosidase</keyword>
<proteinExistence type="inferred from homology"/>
<dbReference type="GO" id="GO:0005576">
    <property type="term" value="C:extracellular region"/>
    <property type="evidence" value="ECO:0007669"/>
    <property type="project" value="UniProtKB-SubCell"/>
</dbReference>
<keyword evidence="1 4" id="KW-0378">Hydrolase</keyword>
<gene>
    <name evidence="4" type="primary">csn</name>
    <name evidence="4" type="ORF">NCTC7807_02666</name>
</gene>